<keyword evidence="3" id="KW-0326">Glycosidase</keyword>
<dbReference type="Pfam" id="PF00722">
    <property type="entry name" value="Glyco_hydro_16"/>
    <property type="match status" value="1"/>
</dbReference>
<dbReference type="InterPro" id="IPR000757">
    <property type="entry name" value="Beta-glucanase-like"/>
</dbReference>
<evidence type="ECO:0000313" key="7">
    <source>
        <dbReference type="Proteomes" id="UP001215598"/>
    </source>
</evidence>
<organism evidence="6 7">
    <name type="scientific">Mycena metata</name>
    <dbReference type="NCBI Taxonomy" id="1033252"/>
    <lineage>
        <taxon>Eukaryota</taxon>
        <taxon>Fungi</taxon>
        <taxon>Dikarya</taxon>
        <taxon>Basidiomycota</taxon>
        <taxon>Agaricomycotina</taxon>
        <taxon>Agaricomycetes</taxon>
        <taxon>Agaricomycetidae</taxon>
        <taxon>Agaricales</taxon>
        <taxon>Marasmiineae</taxon>
        <taxon>Mycenaceae</taxon>
        <taxon>Mycena</taxon>
    </lineage>
</organism>
<feature type="chain" id="PRO_5042223664" evidence="4">
    <location>
        <begin position="16"/>
        <end position="259"/>
    </location>
</feature>
<dbReference type="Gene3D" id="2.60.120.200">
    <property type="match status" value="1"/>
</dbReference>
<dbReference type="PANTHER" id="PTHR10963">
    <property type="entry name" value="GLYCOSYL HYDROLASE-RELATED"/>
    <property type="match status" value="1"/>
</dbReference>
<feature type="signal peptide" evidence="4">
    <location>
        <begin position="1"/>
        <end position="15"/>
    </location>
</feature>
<keyword evidence="2 6" id="KW-0378">Hydrolase</keyword>
<dbReference type="GO" id="GO:0005975">
    <property type="term" value="P:carbohydrate metabolic process"/>
    <property type="evidence" value="ECO:0007669"/>
    <property type="project" value="InterPro"/>
</dbReference>
<dbReference type="GO" id="GO:0031505">
    <property type="term" value="P:fungal-type cell wall organization"/>
    <property type="evidence" value="ECO:0007669"/>
    <property type="project" value="TreeGrafter"/>
</dbReference>
<dbReference type="Proteomes" id="UP001215598">
    <property type="component" value="Unassembled WGS sequence"/>
</dbReference>
<comment type="caution">
    <text evidence="6">The sequence shown here is derived from an EMBL/GenBank/DDBJ whole genome shotgun (WGS) entry which is preliminary data.</text>
</comment>
<dbReference type="SUPFAM" id="SSF49899">
    <property type="entry name" value="Concanavalin A-like lectins/glucanases"/>
    <property type="match status" value="1"/>
</dbReference>
<dbReference type="EMBL" id="JARKIB010000037">
    <property type="protein sequence ID" value="KAJ7760520.1"/>
    <property type="molecule type" value="Genomic_DNA"/>
</dbReference>
<feature type="domain" description="GH16" evidence="5">
    <location>
        <begin position="14"/>
        <end position="249"/>
    </location>
</feature>
<evidence type="ECO:0000313" key="6">
    <source>
        <dbReference type="EMBL" id="KAJ7760520.1"/>
    </source>
</evidence>
<keyword evidence="1 4" id="KW-0732">Signal</keyword>
<dbReference type="AlphaFoldDB" id="A0AAD7JA59"/>
<gene>
    <name evidence="6" type="ORF">B0H16DRAFT_1312650</name>
</gene>
<keyword evidence="7" id="KW-1185">Reference proteome</keyword>
<dbReference type="GO" id="GO:0016757">
    <property type="term" value="F:glycosyltransferase activity"/>
    <property type="evidence" value="ECO:0007669"/>
    <property type="project" value="TreeGrafter"/>
</dbReference>
<dbReference type="GO" id="GO:0004553">
    <property type="term" value="F:hydrolase activity, hydrolyzing O-glycosyl compounds"/>
    <property type="evidence" value="ECO:0007669"/>
    <property type="project" value="InterPro"/>
</dbReference>
<evidence type="ECO:0000259" key="5">
    <source>
        <dbReference type="PROSITE" id="PS51762"/>
    </source>
</evidence>
<evidence type="ECO:0000256" key="2">
    <source>
        <dbReference type="ARBA" id="ARBA00022801"/>
    </source>
</evidence>
<evidence type="ECO:0000256" key="1">
    <source>
        <dbReference type="ARBA" id="ARBA00022729"/>
    </source>
</evidence>
<dbReference type="InterPro" id="IPR050546">
    <property type="entry name" value="Glycosyl_Hydrlase_16"/>
</dbReference>
<dbReference type="PROSITE" id="PS51762">
    <property type="entry name" value="GH16_2"/>
    <property type="match status" value="1"/>
</dbReference>
<evidence type="ECO:0000256" key="4">
    <source>
        <dbReference type="SAM" id="SignalP"/>
    </source>
</evidence>
<name>A0AAD7JA59_9AGAR</name>
<dbReference type="PANTHER" id="PTHR10963:SF22">
    <property type="entry name" value="GLYCOSIDASE CRH2-RELATED"/>
    <property type="match status" value="1"/>
</dbReference>
<sequence>MHFTTFLTLIYLAQAQSCHTSPERREATQCEPFHITFGPSTSADFYSNFAPISSKGSYALTDSGLEMYLDKPDGNVTTESGVNDEVGRGSTINSTFILSFGKVTFEVLSPTIPGVIVAGILIGDTSDDEIDIEFVCSEPTEWQTNLFVSDPRDSGPEYGVFSEKEKVDSIVKMHPYSIEVTPEKIFWSLDGKAVRTLAKDKCMRNGFSHYPTHTMRLQLGIWDASGSPGTAKWAKGPIDWSRTPDRITATFRSVRVECP</sequence>
<reference evidence="6" key="1">
    <citation type="submission" date="2023-03" db="EMBL/GenBank/DDBJ databases">
        <title>Massive genome expansion in bonnet fungi (Mycena s.s.) driven by repeated elements and novel gene families across ecological guilds.</title>
        <authorList>
            <consortium name="Lawrence Berkeley National Laboratory"/>
            <person name="Harder C.B."/>
            <person name="Miyauchi S."/>
            <person name="Viragh M."/>
            <person name="Kuo A."/>
            <person name="Thoen E."/>
            <person name="Andreopoulos B."/>
            <person name="Lu D."/>
            <person name="Skrede I."/>
            <person name="Drula E."/>
            <person name="Henrissat B."/>
            <person name="Morin E."/>
            <person name="Kohler A."/>
            <person name="Barry K."/>
            <person name="LaButti K."/>
            <person name="Morin E."/>
            <person name="Salamov A."/>
            <person name="Lipzen A."/>
            <person name="Mereny Z."/>
            <person name="Hegedus B."/>
            <person name="Baldrian P."/>
            <person name="Stursova M."/>
            <person name="Weitz H."/>
            <person name="Taylor A."/>
            <person name="Grigoriev I.V."/>
            <person name="Nagy L.G."/>
            <person name="Martin F."/>
            <person name="Kauserud H."/>
        </authorList>
    </citation>
    <scope>NUCLEOTIDE SEQUENCE</scope>
    <source>
        <strain evidence="6">CBHHK182m</strain>
    </source>
</reference>
<evidence type="ECO:0000256" key="3">
    <source>
        <dbReference type="ARBA" id="ARBA00023295"/>
    </source>
</evidence>
<dbReference type="InterPro" id="IPR013320">
    <property type="entry name" value="ConA-like_dom_sf"/>
</dbReference>
<accession>A0AAD7JA59</accession>
<proteinExistence type="predicted"/>
<dbReference type="GO" id="GO:0009277">
    <property type="term" value="C:fungal-type cell wall"/>
    <property type="evidence" value="ECO:0007669"/>
    <property type="project" value="TreeGrafter"/>
</dbReference>
<protein>
    <submittedName>
        <fullName evidence="6">Glycoside hydrolase family 16 protein</fullName>
    </submittedName>
</protein>